<reference evidence="2 3" key="1">
    <citation type="journal article" date="2019" name="Mol. Ecol. Resour.">
        <title>Chromosome-level genome assembly of Triplophysa tibetana, a fish adapted to the harsh high-altitude environment of the Tibetan Plateau.</title>
        <authorList>
            <person name="Yang X."/>
            <person name="Liu H."/>
            <person name="Ma Z."/>
            <person name="Zou Y."/>
            <person name="Zou M."/>
            <person name="Mao Y."/>
            <person name="Li X."/>
            <person name="Wang H."/>
            <person name="Chen T."/>
            <person name="Wang W."/>
            <person name="Yang R."/>
        </authorList>
    </citation>
    <scope>NUCLEOTIDE SEQUENCE [LARGE SCALE GENOMIC DNA]</scope>
    <source>
        <strain evidence="2">TTIB1903HZAU</strain>
        <tissue evidence="2">Muscle</tissue>
    </source>
</reference>
<dbReference type="EMBL" id="SOYY01000020">
    <property type="protein sequence ID" value="KAA0706711.1"/>
    <property type="molecule type" value="Genomic_DNA"/>
</dbReference>
<name>A0A5A9NC74_9TELE</name>
<dbReference type="AlphaFoldDB" id="A0A5A9NC74"/>
<accession>A0A5A9NC74</accession>
<proteinExistence type="predicted"/>
<evidence type="ECO:0000256" key="1">
    <source>
        <dbReference type="SAM" id="MobiDB-lite"/>
    </source>
</evidence>
<evidence type="ECO:0000313" key="2">
    <source>
        <dbReference type="EMBL" id="KAA0706711.1"/>
    </source>
</evidence>
<organism evidence="2 3">
    <name type="scientific">Triplophysa tibetana</name>
    <dbReference type="NCBI Taxonomy" id="1572043"/>
    <lineage>
        <taxon>Eukaryota</taxon>
        <taxon>Metazoa</taxon>
        <taxon>Chordata</taxon>
        <taxon>Craniata</taxon>
        <taxon>Vertebrata</taxon>
        <taxon>Euteleostomi</taxon>
        <taxon>Actinopterygii</taxon>
        <taxon>Neopterygii</taxon>
        <taxon>Teleostei</taxon>
        <taxon>Ostariophysi</taxon>
        <taxon>Cypriniformes</taxon>
        <taxon>Nemacheilidae</taxon>
        <taxon>Triplophysa</taxon>
    </lineage>
</organism>
<protein>
    <submittedName>
        <fullName evidence="2">Uncharacterized protein</fullName>
    </submittedName>
</protein>
<feature type="region of interest" description="Disordered" evidence="1">
    <location>
        <begin position="50"/>
        <end position="75"/>
    </location>
</feature>
<gene>
    <name evidence="2" type="ORF">E1301_Tti013963</name>
</gene>
<comment type="caution">
    <text evidence="2">The sequence shown here is derived from an EMBL/GenBank/DDBJ whole genome shotgun (WGS) entry which is preliminary data.</text>
</comment>
<keyword evidence="3" id="KW-1185">Reference proteome</keyword>
<evidence type="ECO:0000313" key="3">
    <source>
        <dbReference type="Proteomes" id="UP000324632"/>
    </source>
</evidence>
<sequence>MEHLNLIPHIEDSRALNHKTSDLNPYSTRLWPNSQGLHLQCYTDPPSFRGNTRGHTGFGKSQPVLPSPGNAGPAVGAHCCPQTPTLIPLLPELAIGEFEKMFILLDNYILALSCDRGEILSSLPTLSGTPQEHLTSLASFWQLIIAMATNRERQVGHMTGFPPAVYPFAFNTMRSHPPFDLLTNSSLFGRFGADLPKEMAALCEYCT</sequence>
<dbReference type="Proteomes" id="UP000324632">
    <property type="component" value="Chromosome 20"/>
</dbReference>